<proteinExistence type="predicted"/>
<dbReference type="AlphaFoldDB" id="A0A1I7WUN3"/>
<protein>
    <submittedName>
        <fullName evidence="3">Uncharacterized protein</fullName>
    </submittedName>
</protein>
<keyword evidence="1" id="KW-0472">Membrane</keyword>
<name>A0A1I7WUN3_HETBA</name>
<dbReference type="WBParaSite" id="Hba_08850">
    <property type="protein sequence ID" value="Hba_08850"/>
    <property type="gene ID" value="Hba_08850"/>
</dbReference>
<reference evidence="3" key="1">
    <citation type="submission" date="2016-11" db="UniProtKB">
        <authorList>
            <consortium name="WormBaseParasite"/>
        </authorList>
    </citation>
    <scope>IDENTIFICATION</scope>
</reference>
<accession>A0A1I7WUN3</accession>
<sequence length="46" mass="5819">MWNTSLCYFCYSRRLKRYIYKILILFVYLEIVLYLNRVIHQIIMDP</sequence>
<keyword evidence="1" id="KW-0812">Transmembrane</keyword>
<evidence type="ECO:0000313" key="3">
    <source>
        <dbReference type="WBParaSite" id="Hba_08850"/>
    </source>
</evidence>
<dbReference type="Proteomes" id="UP000095283">
    <property type="component" value="Unplaced"/>
</dbReference>
<feature type="transmembrane region" description="Helical" evidence="1">
    <location>
        <begin position="18"/>
        <end position="36"/>
    </location>
</feature>
<evidence type="ECO:0000256" key="1">
    <source>
        <dbReference type="SAM" id="Phobius"/>
    </source>
</evidence>
<keyword evidence="2" id="KW-1185">Reference proteome</keyword>
<organism evidence="2 3">
    <name type="scientific">Heterorhabditis bacteriophora</name>
    <name type="common">Entomopathogenic nematode worm</name>
    <dbReference type="NCBI Taxonomy" id="37862"/>
    <lineage>
        <taxon>Eukaryota</taxon>
        <taxon>Metazoa</taxon>
        <taxon>Ecdysozoa</taxon>
        <taxon>Nematoda</taxon>
        <taxon>Chromadorea</taxon>
        <taxon>Rhabditida</taxon>
        <taxon>Rhabditina</taxon>
        <taxon>Rhabditomorpha</taxon>
        <taxon>Strongyloidea</taxon>
        <taxon>Heterorhabditidae</taxon>
        <taxon>Heterorhabditis</taxon>
    </lineage>
</organism>
<keyword evidence="1" id="KW-1133">Transmembrane helix</keyword>
<evidence type="ECO:0000313" key="2">
    <source>
        <dbReference type="Proteomes" id="UP000095283"/>
    </source>
</evidence>